<dbReference type="InterPro" id="IPR036047">
    <property type="entry name" value="F-box-like_dom_sf"/>
</dbReference>
<dbReference type="InterPro" id="IPR002110">
    <property type="entry name" value="Ankyrin_rpt"/>
</dbReference>
<reference evidence="5 6" key="1">
    <citation type="journal article" date="2015" name="Genome Biol. Evol.">
        <title>Phylogenomic analyses indicate that early fungi evolved digesting cell walls of algal ancestors of land plants.</title>
        <authorList>
            <person name="Chang Y."/>
            <person name="Wang S."/>
            <person name="Sekimoto S."/>
            <person name="Aerts A.L."/>
            <person name="Choi C."/>
            <person name="Clum A."/>
            <person name="LaButti K.M."/>
            <person name="Lindquist E.A."/>
            <person name="Yee Ngan C."/>
            <person name="Ohm R.A."/>
            <person name="Salamov A.A."/>
            <person name="Grigoriev I.V."/>
            <person name="Spatafora J.W."/>
            <person name="Berbee M.L."/>
        </authorList>
    </citation>
    <scope>NUCLEOTIDE SEQUENCE [LARGE SCALE GENOMIC DNA]</scope>
    <source>
        <strain evidence="5 6">JEL478</strain>
    </source>
</reference>
<proteinExistence type="predicted"/>
<dbReference type="InterPro" id="IPR001810">
    <property type="entry name" value="F-box_dom"/>
</dbReference>
<dbReference type="PROSITE" id="PS50181">
    <property type="entry name" value="FBOX"/>
    <property type="match status" value="1"/>
</dbReference>
<feature type="repeat" description="ANK" evidence="3">
    <location>
        <begin position="346"/>
        <end position="378"/>
    </location>
</feature>
<evidence type="ECO:0000259" key="4">
    <source>
        <dbReference type="PROSITE" id="PS50181"/>
    </source>
</evidence>
<dbReference type="OrthoDB" id="366390at2759"/>
<feature type="repeat" description="ANK" evidence="3">
    <location>
        <begin position="86"/>
        <end position="118"/>
    </location>
</feature>
<dbReference type="AlphaFoldDB" id="A0A139A4F2"/>
<dbReference type="Proteomes" id="UP000070544">
    <property type="component" value="Unassembled WGS sequence"/>
</dbReference>
<dbReference type="PROSITE" id="PS50088">
    <property type="entry name" value="ANK_REPEAT"/>
    <property type="match status" value="6"/>
</dbReference>
<feature type="domain" description="F-box" evidence="4">
    <location>
        <begin position="8"/>
        <end position="55"/>
    </location>
</feature>
<keyword evidence="2 3" id="KW-0040">ANK repeat</keyword>
<dbReference type="EMBL" id="KQ965804">
    <property type="protein sequence ID" value="KXS11233.1"/>
    <property type="molecule type" value="Genomic_DNA"/>
</dbReference>
<dbReference type="Gene3D" id="1.25.40.20">
    <property type="entry name" value="Ankyrin repeat-containing domain"/>
    <property type="match status" value="2"/>
</dbReference>
<dbReference type="PANTHER" id="PTHR24126">
    <property type="entry name" value="ANKYRIN REPEAT, PH AND SEC7 DOMAIN CONTAINING PROTEIN SECG-RELATED"/>
    <property type="match status" value="1"/>
</dbReference>
<organism evidence="5 6">
    <name type="scientific">Gonapodya prolifera (strain JEL478)</name>
    <name type="common">Monoblepharis prolifera</name>
    <dbReference type="NCBI Taxonomy" id="1344416"/>
    <lineage>
        <taxon>Eukaryota</taxon>
        <taxon>Fungi</taxon>
        <taxon>Fungi incertae sedis</taxon>
        <taxon>Chytridiomycota</taxon>
        <taxon>Chytridiomycota incertae sedis</taxon>
        <taxon>Monoblepharidomycetes</taxon>
        <taxon>Monoblepharidales</taxon>
        <taxon>Gonapodyaceae</taxon>
        <taxon>Gonapodya</taxon>
    </lineage>
</organism>
<feature type="repeat" description="ANK" evidence="3">
    <location>
        <begin position="306"/>
        <end position="328"/>
    </location>
</feature>
<gene>
    <name evidence="5" type="ORF">M427DRAFT_138336</name>
</gene>
<dbReference type="PANTHER" id="PTHR24126:SF14">
    <property type="entry name" value="ANK_REP_REGION DOMAIN-CONTAINING PROTEIN"/>
    <property type="match status" value="1"/>
</dbReference>
<dbReference type="CDD" id="cd09917">
    <property type="entry name" value="F-box_SF"/>
    <property type="match status" value="1"/>
</dbReference>
<dbReference type="Pfam" id="PF12796">
    <property type="entry name" value="Ank_2"/>
    <property type="match status" value="2"/>
</dbReference>
<feature type="repeat" description="ANK" evidence="3">
    <location>
        <begin position="157"/>
        <end position="189"/>
    </location>
</feature>
<name>A0A139A4F2_GONPJ</name>
<accession>A0A139A4F2</accession>
<dbReference type="SMART" id="SM00248">
    <property type="entry name" value="ANK"/>
    <property type="match status" value="7"/>
</dbReference>
<dbReference type="SUPFAM" id="SSF81383">
    <property type="entry name" value="F-box domain"/>
    <property type="match status" value="1"/>
</dbReference>
<keyword evidence="1" id="KW-0677">Repeat</keyword>
<sequence length="459" mass="50007">MAIPSSHLGTIHGIPDEILLHILTILPAEVLPRFQASCQRLRRLFVRHPKAFQHVHDARYLFYRERFLPVPVELWDLVTMDVKTDMGVYPLHYACRLGDTGGVMKLVERGADVNVGDDRGQTPLLLITFHKDTGDGVVQAIRSLIKAGANVNASNFRGHTPLHHAADRGSFRAVSLLLKHGAQPDAIDRDLRTAVHFASANAERDGSDAMCAAFLINGTGGKDEDKMLDDAHCRDQSQSSDGSLPSWPSLPLLLAQKPEGQRKLVGIAPRDARGETPLHLACSFGKPASVALLLSLCHPAFPLDHQNQTPLHASCRSGHPSIVRLLLQSIPSHGQTTTHIDAVDRKNRTALHYACFFGFAECVLILIEAGASSQIADNAGKLPEALCKPGPAGEKIRGILRGARGLGVALGVLAPVQALGFSFRQSDEEGTGRRRRGRRIVGQGHRLPSWWKLKIGKRL</sequence>
<dbReference type="InterPro" id="IPR036770">
    <property type="entry name" value="Ankyrin_rpt-contain_sf"/>
</dbReference>
<evidence type="ECO:0000313" key="6">
    <source>
        <dbReference type="Proteomes" id="UP000070544"/>
    </source>
</evidence>
<evidence type="ECO:0000256" key="2">
    <source>
        <dbReference type="ARBA" id="ARBA00023043"/>
    </source>
</evidence>
<evidence type="ECO:0000256" key="3">
    <source>
        <dbReference type="PROSITE-ProRule" id="PRU00023"/>
    </source>
</evidence>
<keyword evidence="6" id="KW-1185">Reference proteome</keyword>
<protein>
    <submittedName>
        <fullName evidence="5">Ankyrin</fullName>
    </submittedName>
</protein>
<dbReference type="PROSITE" id="PS50297">
    <property type="entry name" value="ANK_REP_REGION"/>
    <property type="match status" value="5"/>
</dbReference>
<evidence type="ECO:0000313" key="5">
    <source>
        <dbReference type="EMBL" id="KXS11233.1"/>
    </source>
</evidence>
<evidence type="ECO:0000256" key="1">
    <source>
        <dbReference type="ARBA" id="ARBA00022737"/>
    </source>
</evidence>
<dbReference type="Pfam" id="PF00023">
    <property type="entry name" value="Ank"/>
    <property type="match status" value="2"/>
</dbReference>
<dbReference type="STRING" id="1344416.A0A139A4F2"/>
<feature type="repeat" description="ANK" evidence="3">
    <location>
        <begin position="273"/>
        <end position="295"/>
    </location>
</feature>
<dbReference type="SUPFAM" id="SSF48403">
    <property type="entry name" value="Ankyrin repeat"/>
    <property type="match status" value="2"/>
</dbReference>
<feature type="repeat" description="ANK" evidence="3">
    <location>
        <begin position="119"/>
        <end position="156"/>
    </location>
</feature>